<evidence type="ECO:0000256" key="5">
    <source>
        <dbReference type="ARBA" id="ARBA00022676"/>
    </source>
</evidence>
<evidence type="ECO:0000256" key="7">
    <source>
        <dbReference type="ARBA" id="ARBA00023277"/>
    </source>
</evidence>
<comment type="similarity">
    <text evidence="2 10">Belongs to the disproportionating enzyme family.</text>
</comment>
<dbReference type="EC" id="2.4.1.25" evidence="3 10"/>
<evidence type="ECO:0000256" key="2">
    <source>
        <dbReference type="ARBA" id="ARBA00005684"/>
    </source>
</evidence>
<keyword evidence="7 10" id="KW-0119">Carbohydrate metabolism</keyword>
<dbReference type="PANTHER" id="PTHR32438:SF5">
    <property type="entry name" value="4-ALPHA-GLUCANOTRANSFERASE DPE1, CHLOROPLASTIC_AMYLOPLASTIC"/>
    <property type="match status" value="1"/>
</dbReference>
<dbReference type="InterPro" id="IPR017853">
    <property type="entry name" value="GH"/>
</dbReference>
<dbReference type="GeneID" id="83057062"/>
<name>A0A1B2I311_9BACT</name>
<evidence type="ECO:0000256" key="6">
    <source>
        <dbReference type="ARBA" id="ARBA00022679"/>
    </source>
</evidence>
<proteinExistence type="inferred from homology"/>
<comment type="catalytic activity">
    <reaction evidence="1 10">
        <text>Transfers a segment of a (1-&gt;4)-alpha-D-glucan to a new position in an acceptor, which may be glucose or a (1-&gt;4)-alpha-D-glucan.</text>
        <dbReference type="EC" id="2.4.1.25"/>
    </reaction>
</comment>
<dbReference type="GO" id="GO:0005975">
    <property type="term" value="P:carbohydrate metabolic process"/>
    <property type="evidence" value="ECO:0007669"/>
    <property type="project" value="InterPro"/>
</dbReference>
<evidence type="ECO:0000256" key="4">
    <source>
        <dbReference type="ARBA" id="ARBA00020295"/>
    </source>
</evidence>
<dbReference type="EMBL" id="CP016757">
    <property type="protein sequence ID" value="ANZ44364.1"/>
    <property type="molecule type" value="Genomic_DNA"/>
</dbReference>
<keyword evidence="12" id="KW-1185">Reference proteome</keyword>
<evidence type="ECO:0000256" key="3">
    <source>
        <dbReference type="ARBA" id="ARBA00012560"/>
    </source>
</evidence>
<accession>A0A1B2I311</accession>
<dbReference type="STRING" id="1197717.BED41_04230"/>
<dbReference type="Proteomes" id="UP000093044">
    <property type="component" value="Chromosome"/>
</dbReference>
<dbReference type="RefSeq" id="WP_066743416.1">
    <property type="nucleotide sequence ID" value="NZ_CP016757.1"/>
</dbReference>
<dbReference type="GO" id="GO:0004134">
    <property type="term" value="F:4-alpha-glucanotransferase activity"/>
    <property type="evidence" value="ECO:0007669"/>
    <property type="project" value="UniProtKB-EC"/>
</dbReference>
<dbReference type="KEGG" id="cpor:BED41_04230"/>
<evidence type="ECO:0000313" key="11">
    <source>
        <dbReference type="EMBL" id="ANZ44364.1"/>
    </source>
</evidence>
<evidence type="ECO:0000256" key="9">
    <source>
        <dbReference type="ARBA" id="ARBA00031501"/>
    </source>
</evidence>
<evidence type="ECO:0000313" key="12">
    <source>
        <dbReference type="Proteomes" id="UP000093044"/>
    </source>
</evidence>
<protein>
    <recommendedName>
        <fullName evidence="4 10">4-alpha-glucanotransferase</fullName>
        <ecNumber evidence="3 10">2.4.1.25</ecNumber>
    </recommendedName>
    <alternativeName>
        <fullName evidence="8 10">Amylomaltase</fullName>
    </alternativeName>
    <alternativeName>
        <fullName evidence="9 10">Disproportionating enzyme</fullName>
    </alternativeName>
</protein>
<dbReference type="OrthoDB" id="9811841at2"/>
<dbReference type="Pfam" id="PF02446">
    <property type="entry name" value="Glyco_hydro_77"/>
    <property type="match status" value="1"/>
</dbReference>
<dbReference type="SUPFAM" id="SSF51445">
    <property type="entry name" value="(Trans)glycosidases"/>
    <property type="match status" value="1"/>
</dbReference>
<keyword evidence="5 10" id="KW-0328">Glycosyltransferase</keyword>
<evidence type="ECO:0000256" key="10">
    <source>
        <dbReference type="RuleBase" id="RU361207"/>
    </source>
</evidence>
<organism evidence="11 12">
    <name type="scientific">Cloacibacillus porcorum</name>
    <dbReference type="NCBI Taxonomy" id="1197717"/>
    <lineage>
        <taxon>Bacteria</taxon>
        <taxon>Thermotogati</taxon>
        <taxon>Synergistota</taxon>
        <taxon>Synergistia</taxon>
        <taxon>Synergistales</taxon>
        <taxon>Synergistaceae</taxon>
        <taxon>Cloacibacillus</taxon>
    </lineage>
</organism>
<evidence type="ECO:0000256" key="8">
    <source>
        <dbReference type="ARBA" id="ARBA00031423"/>
    </source>
</evidence>
<sequence>MSSSRRSGVLLHISSLPGGWGVGDFGSGARRFADFLQGAGFTIWQVLPLTPVLPVFGNSPYSSPSAFAGNPLFISPEGLCEEGLVSMNDITARVFPSAREADFAAAELCRRGLLSLAWENFNAQPESFAELRRDFECFRAEESWWLRDYALFSILKEKNGGRCWTEWPREFSARVTEALAAFAAENGDGISFVEFTQFIFYRQLAALASYCAERGVTLMGDLPIYVAWDSADVWSAPSLFDLDTDGAPRCVAGVPPDYFSPTGQRWGNPLYNWEAMRADGFAWWRGRLSHSLKYCGLMRVDHFRGLCAYWEIPASEPTAQNGCWRPALGREMLEAFHAERGLSAEELPLIAEDLGIITDDVRALMEDFSLPGMKVLMFAFGGDVADNPYAPHNIRPRSAVYTGTHDNDTAVGWWRGSSTVRERINFAAYAGQEVTRENVSRVMAHMALASVAEIAVLPAQDILGLDGSCRMNRPAEAAGNWGWRLLPAELDSLLPGSHGFPEKLRSLNILYGRFKEVN</sequence>
<reference evidence="11" key="1">
    <citation type="submission" date="2016-08" db="EMBL/GenBank/DDBJ databases">
        <title>Complete genome of Cloacibacillus porcorum.</title>
        <authorList>
            <person name="Looft T."/>
            <person name="Bayles D.O."/>
            <person name="Alt D.P."/>
        </authorList>
    </citation>
    <scope>NUCLEOTIDE SEQUENCE [LARGE SCALE GENOMIC DNA]</scope>
    <source>
        <strain evidence="11">CL-84</strain>
    </source>
</reference>
<dbReference type="PANTHER" id="PTHR32438">
    <property type="entry name" value="4-ALPHA-GLUCANOTRANSFERASE DPE1, CHLOROPLASTIC/AMYLOPLASTIC"/>
    <property type="match status" value="1"/>
</dbReference>
<gene>
    <name evidence="11" type="ORF">BED41_04230</name>
</gene>
<dbReference type="AlphaFoldDB" id="A0A1B2I311"/>
<dbReference type="InterPro" id="IPR003385">
    <property type="entry name" value="Glyco_hydro_77"/>
</dbReference>
<dbReference type="Gene3D" id="3.20.20.80">
    <property type="entry name" value="Glycosidases"/>
    <property type="match status" value="1"/>
</dbReference>
<dbReference type="NCBIfam" id="TIGR00217">
    <property type="entry name" value="malQ"/>
    <property type="match status" value="1"/>
</dbReference>
<evidence type="ECO:0000256" key="1">
    <source>
        <dbReference type="ARBA" id="ARBA00000439"/>
    </source>
</evidence>
<dbReference type="NCBIfam" id="NF011080">
    <property type="entry name" value="PRK14508.1-3"/>
    <property type="match status" value="1"/>
</dbReference>
<keyword evidence="6 10" id="KW-0808">Transferase</keyword>